<name>A0A0N4ZNJ0_PARTI</name>
<dbReference type="Gene3D" id="3.30.870.30">
    <property type="entry name" value="MITD, C-terminal phospholipase D-like domain"/>
    <property type="match status" value="1"/>
</dbReference>
<dbReference type="InterPro" id="IPR038113">
    <property type="entry name" value="MITD1_C_sf"/>
</dbReference>
<evidence type="ECO:0000313" key="1">
    <source>
        <dbReference type="Proteomes" id="UP000038045"/>
    </source>
</evidence>
<proteinExistence type="predicted"/>
<dbReference type="WBParaSite" id="PTRK_0001010300.1">
    <property type="protein sequence ID" value="PTRK_0001010300.1"/>
    <property type="gene ID" value="PTRK_0001010300"/>
</dbReference>
<reference evidence="2" key="1">
    <citation type="submission" date="2017-02" db="UniProtKB">
        <authorList>
            <consortium name="WormBaseParasite"/>
        </authorList>
    </citation>
    <scope>IDENTIFICATION</scope>
</reference>
<sequence length="324" mass="37502">MVRKSANSDDNIKLLNNVDASSNTILSGNAKDSREKKLYDSFEALLSQHDTDLSFGHINMYVSCRVTEKLLRPILDEYEHCEDKNKKHFETMENFMTNAILKNLRTERTKIGRSVHSNDREHEICQLGWSSNKTLVQDLNGYELHAQIDIPENSKIHQFDKIFCNTNMGHSVSSIIIEDPRIYTKSEAVQLKHLCKHFKEKNPTLKFISLIVQEPKEPSICNAESNNGMSNEDLLFEDKRQICQNLAVVEMKCVTKYGVLFDFSFRDVVEKSRVFCTNPYGMRMFVCDPQLCYYSVPESMGFSNWSEAKIKKTKIDVFRKPLNK</sequence>
<protein>
    <submittedName>
        <fullName evidence="2">Tudor domain-containing protein</fullName>
    </submittedName>
</protein>
<evidence type="ECO:0000313" key="2">
    <source>
        <dbReference type="WBParaSite" id="PTRK_0001010300.1"/>
    </source>
</evidence>
<organism evidence="1 2">
    <name type="scientific">Parastrongyloides trichosuri</name>
    <name type="common">Possum-specific nematode worm</name>
    <dbReference type="NCBI Taxonomy" id="131310"/>
    <lineage>
        <taxon>Eukaryota</taxon>
        <taxon>Metazoa</taxon>
        <taxon>Ecdysozoa</taxon>
        <taxon>Nematoda</taxon>
        <taxon>Chromadorea</taxon>
        <taxon>Rhabditida</taxon>
        <taxon>Tylenchina</taxon>
        <taxon>Panagrolaimomorpha</taxon>
        <taxon>Strongyloidoidea</taxon>
        <taxon>Strongyloididae</taxon>
        <taxon>Parastrongyloides</taxon>
    </lineage>
</organism>
<dbReference type="Proteomes" id="UP000038045">
    <property type="component" value="Unplaced"/>
</dbReference>
<dbReference type="AlphaFoldDB" id="A0A0N4ZNJ0"/>
<accession>A0A0N4ZNJ0</accession>
<keyword evidence="1" id="KW-1185">Reference proteome</keyword>